<keyword evidence="3 6" id="KW-0694">RNA-binding</keyword>
<dbReference type="GO" id="GO:0031564">
    <property type="term" value="P:transcription antitermination"/>
    <property type="evidence" value="ECO:0007669"/>
    <property type="project" value="UniProtKB-KW"/>
</dbReference>
<evidence type="ECO:0000256" key="2">
    <source>
        <dbReference type="ARBA" id="ARBA00022814"/>
    </source>
</evidence>
<evidence type="ECO:0000256" key="3">
    <source>
        <dbReference type="ARBA" id="ARBA00022884"/>
    </source>
</evidence>
<accession>A0A0A2G721</accession>
<dbReference type="NCBIfam" id="TIGR01951">
    <property type="entry name" value="nusB"/>
    <property type="match status" value="1"/>
</dbReference>
<organism evidence="8 9">
    <name type="scientific">Porphyromonas gingivicanis</name>
    <dbReference type="NCBI Taxonomy" id="266762"/>
    <lineage>
        <taxon>Bacteria</taxon>
        <taxon>Pseudomonadati</taxon>
        <taxon>Bacteroidota</taxon>
        <taxon>Bacteroidia</taxon>
        <taxon>Bacteroidales</taxon>
        <taxon>Porphyromonadaceae</taxon>
        <taxon>Porphyromonas</taxon>
    </lineage>
</organism>
<gene>
    <name evidence="6" type="primary">nusB</name>
    <name evidence="8" type="ORF">HQ36_04525</name>
</gene>
<evidence type="ECO:0000313" key="8">
    <source>
        <dbReference type="EMBL" id="KGN98180.1"/>
    </source>
</evidence>
<keyword evidence="5 6" id="KW-0804">Transcription</keyword>
<dbReference type="InterPro" id="IPR035926">
    <property type="entry name" value="NusB-like_sf"/>
</dbReference>
<dbReference type="RefSeq" id="WP_036883723.1">
    <property type="nucleotide sequence ID" value="NZ_JQZW01000008.1"/>
</dbReference>
<dbReference type="PANTHER" id="PTHR11078">
    <property type="entry name" value="N UTILIZATION SUBSTANCE PROTEIN B-RELATED"/>
    <property type="match status" value="1"/>
</dbReference>
<evidence type="ECO:0000256" key="1">
    <source>
        <dbReference type="ARBA" id="ARBA00005952"/>
    </source>
</evidence>
<dbReference type="GO" id="GO:0003723">
    <property type="term" value="F:RNA binding"/>
    <property type="evidence" value="ECO:0007669"/>
    <property type="project" value="UniProtKB-UniRule"/>
</dbReference>
<evidence type="ECO:0000259" key="7">
    <source>
        <dbReference type="Pfam" id="PF01029"/>
    </source>
</evidence>
<keyword evidence="4 6" id="KW-0805">Transcription regulation</keyword>
<dbReference type="HAMAP" id="MF_00073">
    <property type="entry name" value="NusB"/>
    <property type="match status" value="1"/>
</dbReference>
<dbReference type="SUPFAM" id="SSF48013">
    <property type="entry name" value="NusB-like"/>
    <property type="match status" value="1"/>
</dbReference>
<comment type="caution">
    <text evidence="8">The sequence shown here is derived from an EMBL/GenBank/DDBJ whole genome shotgun (WGS) entry which is preliminary data.</text>
</comment>
<evidence type="ECO:0000256" key="6">
    <source>
        <dbReference type="HAMAP-Rule" id="MF_00073"/>
    </source>
</evidence>
<dbReference type="InterPro" id="IPR006027">
    <property type="entry name" value="NusB_RsmB_TIM44"/>
</dbReference>
<name>A0A0A2G721_9PORP</name>
<dbReference type="AlphaFoldDB" id="A0A0A2G721"/>
<keyword evidence="2 6" id="KW-0889">Transcription antitermination</keyword>
<dbReference type="GO" id="GO:0005829">
    <property type="term" value="C:cytosol"/>
    <property type="evidence" value="ECO:0007669"/>
    <property type="project" value="TreeGrafter"/>
</dbReference>
<dbReference type="Gene3D" id="1.10.940.10">
    <property type="entry name" value="NusB-like"/>
    <property type="match status" value="1"/>
</dbReference>
<reference evidence="8 9" key="1">
    <citation type="submission" date="2014-08" db="EMBL/GenBank/DDBJ databases">
        <title>Porphyromonas gingivicanis strain:COT-022_OH1391 Genome sequencing.</title>
        <authorList>
            <person name="Wallis C."/>
            <person name="Deusch O."/>
            <person name="O'Flynn C."/>
            <person name="Davis I."/>
            <person name="Jospin G."/>
            <person name="Darling A.E."/>
            <person name="Coil D.A."/>
            <person name="Alexiev A."/>
            <person name="Horsfall A."/>
            <person name="Kirkwood N."/>
            <person name="Harris S."/>
            <person name="Eisen J.A."/>
        </authorList>
    </citation>
    <scope>NUCLEOTIDE SEQUENCE [LARGE SCALE GENOMIC DNA]</scope>
    <source>
        <strain evidence="9">COT-022 OH1391</strain>
    </source>
</reference>
<dbReference type="STRING" id="266762.HQ36_04525"/>
<dbReference type="InterPro" id="IPR011605">
    <property type="entry name" value="NusB_fam"/>
</dbReference>
<dbReference type="EMBL" id="JQZW01000008">
    <property type="protein sequence ID" value="KGN98180.1"/>
    <property type="molecule type" value="Genomic_DNA"/>
</dbReference>
<sequence>MINRTLIRIRVLQELFSYYHTEGKKLQQAEVQLTLSIRKTHDLYLYLIDLVPALTRLHAERVERRKNKFFKSKEEATPNMRLVNNRLASHIAASEEMSKHIQENGNLWNTDTRLLGLLLDEIEGSELYRTYCKSEEDTFQTDARFWISALNTYTFKNALLDEFLESMSIYWDSPYATVEKIEVEERPDIETVDNLVDSLLGSEMYKANRLTTSPVEIEKEFAVKTLRKASEEKPMDATLFPLYKDQEDATLPLSLMRATVLHGDELKKIIDTNLHNWEMDRVTDVDMIILQMALAELLTFSNIPATVTLNEYIELAKIYSTSDSGKFVNGVLDSALKQLQKEGRITKI</sequence>
<dbReference type="Pfam" id="PF01029">
    <property type="entry name" value="NusB"/>
    <property type="match status" value="1"/>
</dbReference>
<feature type="domain" description="NusB/RsmB/TIM44" evidence="7">
    <location>
        <begin position="241"/>
        <end position="336"/>
    </location>
</feature>
<dbReference type="eggNOG" id="COG0781">
    <property type="taxonomic scope" value="Bacteria"/>
</dbReference>
<evidence type="ECO:0000256" key="4">
    <source>
        <dbReference type="ARBA" id="ARBA00023015"/>
    </source>
</evidence>
<evidence type="ECO:0000256" key="5">
    <source>
        <dbReference type="ARBA" id="ARBA00023163"/>
    </source>
</evidence>
<proteinExistence type="inferred from homology"/>
<dbReference type="PANTHER" id="PTHR11078:SF3">
    <property type="entry name" value="ANTITERMINATION NUSB DOMAIN-CONTAINING PROTEIN"/>
    <property type="match status" value="1"/>
</dbReference>
<comment type="function">
    <text evidence="6">Involved in transcription antitermination. Required for transcription of ribosomal RNA (rRNA) genes. Binds specifically to the boxA antiterminator sequence of the ribosomal RNA (rrn) operons.</text>
</comment>
<dbReference type="Proteomes" id="UP000030134">
    <property type="component" value="Unassembled WGS sequence"/>
</dbReference>
<protein>
    <recommendedName>
        <fullName evidence="6">Transcription antitermination protein NusB</fullName>
    </recommendedName>
    <alternativeName>
        <fullName evidence="6">Antitermination factor NusB</fullName>
    </alternativeName>
</protein>
<dbReference type="OrthoDB" id="9787568at2"/>
<dbReference type="GO" id="GO:0006353">
    <property type="term" value="P:DNA-templated transcription termination"/>
    <property type="evidence" value="ECO:0007669"/>
    <property type="project" value="UniProtKB-UniRule"/>
</dbReference>
<comment type="similarity">
    <text evidence="1 6">Belongs to the NusB family.</text>
</comment>
<evidence type="ECO:0000313" key="9">
    <source>
        <dbReference type="Proteomes" id="UP000030134"/>
    </source>
</evidence>
<keyword evidence="9" id="KW-1185">Reference proteome</keyword>